<gene>
    <name evidence="1" type="ORF">J6595_14565</name>
</gene>
<dbReference type="Proteomes" id="UP000678276">
    <property type="component" value="Unassembled WGS sequence"/>
</dbReference>
<accession>A0ABS4BJS7</accession>
<organism evidence="1 2">
    <name type="scientific">Jiella mangrovi</name>
    <dbReference type="NCBI Taxonomy" id="2821407"/>
    <lineage>
        <taxon>Bacteria</taxon>
        <taxon>Pseudomonadati</taxon>
        <taxon>Pseudomonadota</taxon>
        <taxon>Alphaproteobacteria</taxon>
        <taxon>Hyphomicrobiales</taxon>
        <taxon>Aurantimonadaceae</taxon>
        <taxon>Jiella</taxon>
    </lineage>
</organism>
<keyword evidence="1" id="KW-0808">Transferase</keyword>
<protein>
    <submittedName>
        <fullName evidence="1">HAMP domain-containing histidine kinase</fullName>
    </submittedName>
</protein>
<keyword evidence="2" id="KW-1185">Reference proteome</keyword>
<comment type="caution">
    <text evidence="1">The sequence shown here is derived from an EMBL/GenBank/DDBJ whole genome shotgun (WGS) entry which is preliminary data.</text>
</comment>
<proteinExistence type="predicted"/>
<evidence type="ECO:0000313" key="1">
    <source>
        <dbReference type="EMBL" id="MBP0616807.1"/>
    </source>
</evidence>
<dbReference type="EMBL" id="JAGJCF010000010">
    <property type="protein sequence ID" value="MBP0616807.1"/>
    <property type="molecule type" value="Genomic_DNA"/>
</dbReference>
<keyword evidence="1" id="KW-0418">Kinase</keyword>
<evidence type="ECO:0000313" key="2">
    <source>
        <dbReference type="Proteomes" id="UP000678276"/>
    </source>
</evidence>
<name>A0ABS4BJS7_9HYPH</name>
<dbReference type="GO" id="GO:0016301">
    <property type="term" value="F:kinase activity"/>
    <property type="evidence" value="ECO:0007669"/>
    <property type="project" value="UniProtKB-KW"/>
</dbReference>
<dbReference type="RefSeq" id="WP_209595291.1">
    <property type="nucleotide sequence ID" value="NZ_JAGJCF010000010.1"/>
</dbReference>
<sequence>MSAVIDGQAPPGIAANTSAPVLSPALLRAFCHDCRTPLAVISEFADIVREDLDPAEAQQDIELLTLVHGRVFDIEALLCDLEFLRDTASVVADDRPEPVSAEELLAAMSEKLEQAALRWNQALELQIAPGTPRIEGGPSPFSEIVLALLNDLCRSATKRQTIRIEVPPTAQARLFRLAMWRGDEWMADDVFGEEDDGRAAVRTFRQQFAAIMLARIGGDLILRTKEGNPAFVVQLPCP</sequence>
<reference evidence="1 2" key="1">
    <citation type="submission" date="2021-04" db="EMBL/GenBank/DDBJ databases">
        <title>Whole genome sequence of Jiella sp. KSK16Y-1.</title>
        <authorList>
            <person name="Tuo L."/>
        </authorList>
    </citation>
    <scope>NUCLEOTIDE SEQUENCE [LARGE SCALE GENOMIC DNA]</scope>
    <source>
        <strain evidence="1 2">KSK16Y-1</strain>
    </source>
</reference>